<evidence type="ECO:0000256" key="3">
    <source>
        <dbReference type="ARBA" id="ARBA00022692"/>
    </source>
</evidence>
<sequence>MESSVFIRAVLLLFLFGRRVGGELTVPGFDYKVYAREGDINIGYLIHVYRYSSSDFCSDSFRPTGAQNTEIAGFMTDRINADDALLPNISLGFVVFDDCQKDLTALADSVYFVGSGGPSPQSPDSKHRPVAGVVGPIYSRQSVMVSSFLGLFDVPVLSPLSTSDELSDKSRFPYFMRLVPPDSFQAVAIVDVIEFFGWSYVSLLYSEGSFGENAAKHVERLTRSHGVCLAVSKRLAADYDQAEIDRIVLGIRANQHAPVVIFFLETNDIARLFRSVMKYNLTTHFLWISGDSLPSVEGLDVEEAVVGALYLTHPNGVVPGFQEYMKGLSWKGSPNPWRPLIFEDFYHCSWKSPVSGGQQRSCAIYDTLEEAINVTWTVPALFADGFLVYAKALHSLIADNCPHLFLKGDTPRNFSACVTGQRLIRYMKNVSLDGYSDHITFDSKGDMHGKLLIRQLRGSIREGFYHRTVGEWDRTTASLFLNLTELDWGPTKNMARMMTESICSSPCRIGQYYQKKEVPCCWECITCRNNEITVGNRTDCEPCPNFTWPDNKTRTNCEPIMPHYMKSTDVIGISLLAVEILGVLMSAGIIVVYIIKHNSRLIKATNRELSILIITGCMLASFVAVFFTTFPDDVSCLIRQSGFHFVVCILYSPLLAKTTRVYRIFTAGKKGICRPRFISNQAQFVFTFVMILIQVSRTSAGSRVQLHQSCEVPQKAHLNSHPFWFVFQVLLLVLLENLYPTISIRLMPFPYEPYVEITCSLNLESFIPPLSYNLVLIFVCAIFGFLTKSLPENFNDSRYIFVSISTTLFMWSVFLPTYFTTLRSDHKAALLSICLLLNSYITMLCQFFPKVYAVFYVNEESLTFNVAATSTVVRVQPSTVSDGIM</sequence>
<evidence type="ECO:0000256" key="9">
    <source>
        <dbReference type="ARBA" id="ARBA00023224"/>
    </source>
</evidence>
<keyword evidence="2" id="KW-1003">Cell membrane</keyword>
<keyword evidence="7" id="KW-0675">Receptor</keyword>
<comment type="subcellular location">
    <subcellularLocation>
        <location evidence="1">Cell membrane</location>
        <topology evidence="1">Multi-pass membrane protein</topology>
    </subcellularLocation>
</comment>
<keyword evidence="5" id="KW-0297">G-protein coupled receptor</keyword>
<evidence type="ECO:0000256" key="2">
    <source>
        <dbReference type="ARBA" id="ARBA00022475"/>
    </source>
</evidence>
<dbReference type="InterPro" id="IPR038550">
    <property type="entry name" value="GPCR_3_9-Cys_sf"/>
</dbReference>
<dbReference type="AlphaFoldDB" id="A0AAD9MR91"/>
<dbReference type="Proteomes" id="UP001208570">
    <property type="component" value="Unassembled WGS sequence"/>
</dbReference>
<gene>
    <name evidence="13" type="ORF">LSH36_1480g00012</name>
</gene>
<comment type="caution">
    <text evidence="13">The sequence shown here is derived from an EMBL/GenBank/DDBJ whole genome shotgun (WGS) entry which is preliminary data.</text>
</comment>
<evidence type="ECO:0000256" key="11">
    <source>
        <dbReference type="SAM" id="SignalP"/>
    </source>
</evidence>
<dbReference type="GO" id="GO:0005886">
    <property type="term" value="C:plasma membrane"/>
    <property type="evidence" value="ECO:0007669"/>
    <property type="project" value="UniProtKB-SubCell"/>
</dbReference>
<keyword evidence="6 10" id="KW-0472">Membrane</keyword>
<dbReference type="CDD" id="cd13953">
    <property type="entry name" value="7tm_classC_mGluR-like"/>
    <property type="match status" value="1"/>
</dbReference>
<feature type="transmembrane region" description="Helical" evidence="10">
    <location>
        <begin position="770"/>
        <end position="787"/>
    </location>
</feature>
<keyword evidence="14" id="KW-1185">Reference proteome</keyword>
<dbReference type="EMBL" id="JAODUP010001480">
    <property type="protein sequence ID" value="KAK2140109.1"/>
    <property type="molecule type" value="Genomic_DNA"/>
</dbReference>
<feature type="transmembrane region" description="Helical" evidence="10">
    <location>
        <begin position="828"/>
        <end position="849"/>
    </location>
</feature>
<organism evidence="13 14">
    <name type="scientific">Paralvinella palmiformis</name>
    <dbReference type="NCBI Taxonomy" id="53620"/>
    <lineage>
        <taxon>Eukaryota</taxon>
        <taxon>Metazoa</taxon>
        <taxon>Spiralia</taxon>
        <taxon>Lophotrochozoa</taxon>
        <taxon>Annelida</taxon>
        <taxon>Polychaeta</taxon>
        <taxon>Sedentaria</taxon>
        <taxon>Canalipalpata</taxon>
        <taxon>Terebellida</taxon>
        <taxon>Terebelliformia</taxon>
        <taxon>Alvinellidae</taxon>
        <taxon>Paralvinella</taxon>
    </lineage>
</organism>
<dbReference type="InterPro" id="IPR001828">
    <property type="entry name" value="ANF_lig-bd_rcpt"/>
</dbReference>
<dbReference type="InterPro" id="IPR050726">
    <property type="entry name" value="mGluR"/>
</dbReference>
<dbReference type="SUPFAM" id="SSF53822">
    <property type="entry name" value="Periplasmic binding protein-like I"/>
    <property type="match status" value="1"/>
</dbReference>
<feature type="transmembrane region" description="Helical" evidence="10">
    <location>
        <begin position="570"/>
        <end position="595"/>
    </location>
</feature>
<feature type="transmembrane region" description="Helical" evidence="10">
    <location>
        <begin position="799"/>
        <end position="821"/>
    </location>
</feature>
<accession>A0AAD9MR91</accession>
<keyword evidence="8" id="KW-0325">Glycoprotein</keyword>
<keyword evidence="4 10" id="KW-1133">Transmembrane helix</keyword>
<name>A0AAD9MR91_9ANNE</name>
<dbReference type="PROSITE" id="PS50259">
    <property type="entry name" value="G_PROTEIN_RECEP_F3_4"/>
    <property type="match status" value="1"/>
</dbReference>
<keyword evidence="9" id="KW-0807">Transducer</keyword>
<evidence type="ECO:0000256" key="4">
    <source>
        <dbReference type="ARBA" id="ARBA00022989"/>
    </source>
</evidence>
<evidence type="ECO:0000256" key="6">
    <source>
        <dbReference type="ARBA" id="ARBA00023136"/>
    </source>
</evidence>
<dbReference type="Gene3D" id="2.10.50.30">
    <property type="entry name" value="GPCR, family 3, nine cysteines domain"/>
    <property type="match status" value="1"/>
</dbReference>
<feature type="transmembrane region" description="Helical" evidence="10">
    <location>
        <begin position="677"/>
        <end position="696"/>
    </location>
</feature>
<keyword evidence="3 10" id="KW-0812">Transmembrane</keyword>
<evidence type="ECO:0000313" key="13">
    <source>
        <dbReference type="EMBL" id="KAK2140109.1"/>
    </source>
</evidence>
<evidence type="ECO:0000259" key="12">
    <source>
        <dbReference type="PROSITE" id="PS50259"/>
    </source>
</evidence>
<evidence type="ECO:0000313" key="14">
    <source>
        <dbReference type="Proteomes" id="UP001208570"/>
    </source>
</evidence>
<dbReference type="FunFam" id="3.40.50.2300:FF:000145">
    <property type="entry name" value="Glutamate receptor, metabotropic"/>
    <property type="match status" value="1"/>
</dbReference>
<feature type="transmembrane region" description="Helical" evidence="10">
    <location>
        <begin position="722"/>
        <end position="739"/>
    </location>
</feature>
<feature type="chain" id="PRO_5041937606" description="G-protein coupled receptors family 3 profile domain-containing protein" evidence="11">
    <location>
        <begin position="23"/>
        <end position="885"/>
    </location>
</feature>
<evidence type="ECO:0000256" key="8">
    <source>
        <dbReference type="ARBA" id="ARBA00023180"/>
    </source>
</evidence>
<dbReference type="Gene3D" id="3.40.50.2300">
    <property type="match status" value="2"/>
</dbReference>
<dbReference type="PRINTS" id="PR00248">
    <property type="entry name" value="GPCRMGR"/>
</dbReference>
<feature type="domain" description="G-protein coupled receptors family 3 profile" evidence="12">
    <location>
        <begin position="571"/>
        <end position="870"/>
    </location>
</feature>
<keyword evidence="11" id="KW-0732">Signal</keyword>
<dbReference type="Pfam" id="PF07562">
    <property type="entry name" value="NCD3G"/>
    <property type="match status" value="1"/>
</dbReference>
<protein>
    <recommendedName>
        <fullName evidence="12">G-protein coupled receptors family 3 profile domain-containing protein</fullName>
    </recommendedName>
</protein>
<dbReference type="PANTHER" id="PTHR24060">
    <property type="entry name" value="METABOTROPIC GLUTAMATE RECEPTOR"/>
    <property type="match status" value="1"/>
</dbReference>
<dbReference type="InterPro" id="IPR011500">
    <property type="entry name" value="GPCR_3_9-Cys_dom"/>
</dbReference>
<evidence type="ECO:0000256" key="5">
    <source>
        <dbReference type="ARBA" id="ARBA00023040"/>
    </source>
</evidence>
<evidence type="ECO:0000256" key="7">
    <source>
        <dbReference type="ARBA" id="ARBA00023170"/>
    </source>
</evidence>
<feature type="transmembrane region" description="Helical" evidence="10">
    <location>
        <begin position="637"/>
        <end position="656"/>
    </location>
</feature>
<evidence type="ECO:0000256" key="1">
    <source>
        <dbReference type="ARBA" id="ARBA00004651"/>
    </source>
</evidence>
<dbReference type="GO" id="GO:0004930">
    <property type="term" value="F:G protein-coupled receptor activity"/>
    <property type="evidence" value="ECO:0007669"/>
    <property type="project" value="UniProtKB-KW"/>
</dbReference>
<dbReference type="InterPro" id="IPR017978">
    <property type="entry name" value="GPCR_3_C"/>
</dbReference>
<dbReference type="Pfam" id="PF00003">
    <property type="entry name" value="7tm_3"/>
    <property type="match status" value="2"/>
</dbReference>
<reference evidence="13" key="1">
    <citation type="journal article" date="2023" name="Mol. Biol. Evol.">
        <title>Third-Generation Sequencing Reveals the Adaptive Role of the Epigenome in Three Deep-Sea Polychaetes.</title>
        <authorList>
            <person name="Perez M."/>
            <person name="Aroh O."/>
            <person name="Sun Y."/>
            <person name="Lan Y."/>
            <person name="Juniper S.K."/>
            <person name="Young C.R."/>
            <person name="Angers B."/>
            <person name="Qian P.Y."/>
        </authorList>
    </citation>
    <scope>NUCLEOTIDE SEQUENCE</scope>
    <source>
        <strain evidence="13">P08H-3</strain>
    </source>
</reference>
<dbReference type="InterPro" id="IPR000337">
    <property type="entry name" value="GPCR_3"/>
</dbReference>
<proteinExistence type="predicted"/>
<dbReference type="Pfam" id="PF01094">
    <property type="entry name" value="ANF_receptor"/>
    <property type="match status" value="1"/>
</dbReference>
<feature type="transmembrane region" description="Helical" evidence="10">
    <location>
        <begin position="607"/>
        <end position="631"/>
    </location>
</feature>
<feature type="signal peptide" evidence="11">
    <location>
        <begin position="1"/>
        <end position="22"/>
    </location>
</feature>
<dbReference type="InterPro" id="IPR028082">
    <property type="entry name" value="Peripla_BP_I"/>
</dbReference>
<evidence type="ECO:0000256" key="10">
    <source>
        <dbReference type="SAM" id="Phobius"/>
    </source>
</evidence>